<dbReference type="PANTHER" id="PTHR43731">
    <property type="entry name" value="RHOMBOID PROTEASE"/>
    <property type="match status" value="1"/>
</dbReference>
<feature type="transmembrane region" description="Helical" evidence="7">
    <location>
        <begin position="7"/>
        <end position="27"/>
    </location>
</feature>
<feature type="transmembrane region" description="Helical" evidence="7">
    <location>
        <begin position="89"/>
        <end position="108"/>
    </location>
</feature>
<evidence type="ECO:0000313" key="10">
    <source>
        <dbReference type="Proteomes" id="UP000671862"/>
    </source>
</evidence>
<dbReference type="EMBL" id="CP071446">
    <property type="protein sequence ID" value="QTA37238.1"/>
    <property type="molecule type" value="Genomic_DNA"/>
</dbReference>
<dbReference type="InterPro" id="IPR050925">
    <property type="entry name" value="Rhomboid_protease_S54"/>
</dbReference>
<comment type="subcellular location">
    <subcellularLocation>
        <location evidence="1">Membrane</location>
        <topology evidence="1">Multi-pass membrane protein</topology>
    </subcellularLocation>
</comment>
<dbReference type="PANTHER" id="PTHR43731:SF14">
    <property type="entry name" value="PRESENILIN-ASSOCIATED RHOMBOID-LIKE PROTEIN, MITOCHONDRIAL"/>
    <property type="match status" value="1"/>
</dbReference>
<evidence type="ECO:0000256" key="6">
    <source>
        <dbReference type="ARBA" id="ARBA00023136"/>
    </source>
</evidence>
<dbReference type="InterPro" id="IPR035952">
    <property type="entry name" value="Rhomboid-like_sf"/>
</dbReference>
<proteinExistence type="inferred from homology"/>
<name>A0ABX7S5X0_9BACT</name>
<reference evidence="9 10" key="1">
    <citation type="submission" date="2021-03" db="EMBL/GenBank/DDBJ databases">
        <title>Thermosipho ferrireducens sp.nov., an anaerobic thermophilic iron-reducing bacterium isolated from a deep-sea hydrothermal sulfide deposits.</title>
        <authorList>
            <person name="Zeng X."/>
            <person name="Chen Y."/>
            <person name="Shao Z."/>
        </authorList>
    </citation>
    <scope>NUCLEOTIDE SEQUENCE [LARGE SCALE GENOMIC DNA]</scope>
    <source>
        <strain evidence="9 10">JL129W03</strain>
    </source>
</reference>
<dbReference type="Gene3D" id="1.20.1540.10">
    <property type="entry name" value="Rhomboid-like"/>
    <property type="match status" value="1"/>
</dbReference>
<feature type="transmembrane region" description="Helical" evidence="7">
    <location>
        <begin position="200"/>
        <end position="218"/>
    </location>
</feature>
<gene>
    <name evidence="9" type="ORF">JYK00_05700</name>
</gene>
<comment type="similarity">
    <text evidence="2">Belongs to the peptidase S54 family.</text>
</comment>
<keyword evidence="6 7" id="KW-0472">Membrane</keyword>
<evidence type="ECO:0000256" key="3">
    <source>
        <dbReference type="ARBA" id="ARBA00022692"/>
    </source>
</evidence>
<feature type="transmembrane region" description="Helical" evidence="7">
    <location>
        <begin position="144"/>
        <end position="163"/>
    </location>
</feature>
<feature type="domain" description="Peptidase S54 rhomboid" evidence="8">
    <location>
        <begin position="48"/>
        <end position="185"/>
    </location>
</feature>
<evidence type="ECO:0000256" key="7">
    <source>
        <dbReference type="SAM" id="Phobius"/>
    </source>
</evidence>
<protein>
    <submittedName>
        <fullName evidence="9">Rhomboid family intramembrane serine protease</fullName>
    </submittedName>
</protein>
<keyword evidence="4" id="KW-0378">Hydrolase</keyword>
<keyword evidence="5 7" id="KW-1133">Transmembrane helix</keyword>
<keyword evidence="3 7" id="KW-0812">Transmembrane</keyword>
<keyword evidence="9" id="KW-0645">Protease</keyword>
<dbReference type="SUPFAM" id="SSF144091">
    <property type="entry name" value="Rhomboid-like"/>
    <property type="match status" value="1"/>
</dbReference>
<dbReference type="GO" id="GO:0008233">
    <property type="term" value="F:peptidase activity"/>
    <property type="evidence" value="ECO:0007669"/>
    <property type="project" value="UniProtKB-KW"/>
</dbReference>
<dbReference type="Pfam" id="PF01694">
    <property type="entry name" value="Rhomboid"/>
    <property type="match status" value="1"/>
</dbReference>
<evidence type="ECO:0000259" key="8">
    <source>
        <dbReference type="Pfam" id="PF01694"/>
    </source>
</evidence>
<feature type="transmembrane region" description="Helical" evidence="7">
    <location>
        <begin position="169"/>
        <end position="188"/>
    </location>
</feature>
<dbReference type="InterPro" id="IPR022764">
    <property type="entry name" value="Peptidase_S54_rhomboid_dom"/>
</dbReference>
<evidence type="ECO:0000256" key="5">
    <source>
        <dbReference type="ARBA" id="ARBA00022989"/>
    </source>
</evidence>
<dbReference type="RefSeq" id="WP_207565963.1">
    <property type="nucleotide sequence ID" value="NZ_CP071446.1"/>
</dbReference>
<evidence type="ECO:0000256" key="1">
    <source>
        <dbReference type="ARBA" id="ARBA00004141"/>
    </source>
</evidence>
<dbReference type="GO" id="GO:0006508">
    <property type="term" value="P:proteolysis"/>
    <property type="evidence" value="ECO:0007669"/>
    <property type="project" value="UniProtKB-KW"/>
</dbReference>
<organism evidence="9 10">
    <name type="scientific">Thermosipho ferrireducens</name>
    <dbReference type="NCBI Taxonomy" id="2571116"/>
    <lineage>
        <taxon>Bacteria</taxon>
        <taxon>Thermotogati</taxon>
        <taxon>Thermotogota</taxon>
        <taxon>Thermotogae</taxon>
        <taxon>Thermotogales</taxon>
        <taxon>Fervidobacteriaceae</taxon>
        <taxon>Thermosipho</taxon>
    </lineage>
</organism>
<sequence>MTRYTYYYLILVNVLVLFFMEITKFFISNEVLIYMLYGAQYGPVVSSGEWYRIATAMFVHGGFIHIAFNMYALFYLGRIVESVYGTDKFLNFYFITGLVGNLATHLFYYDSFSVGASGAIFGLVGVLFAAGFRKDTPYMLKPLTGTALLPIVIVNLVLGFMPGTNINNAAHIGGFLSGMLLGYLVPIYGYSIKFNRLWKISKWGLVGFEVLAFVLLLITDLKNWLR</sequence>
<evidence type="ECO:0000256" key="4">
    <source>
        <dbReference type="ARBA" id="ARBA00022801"/>
    </source>
</evidence>
<feature type="transmembrane region" description="Helical" evidence="7">
    <location>
        <begin position="50"/>
        <end position="77"/>
    </location>
</feature>
<keyword evidence="10" id="KW-1185">Reference proteome</keyword>
<accession>A0ABX7S5X0</accession>
<feature type="transmembrane region" description="Helical" evidence="7">
    <location>
        <begin position="114"/>
        <end position="132"/>
    </location>
</feature>
<evidence type="ECO:0000256" key="2">
    <source>
        <dbReference type="ARBA" id="ARBA00009045"/>
    </source>
</evidence>
<dbReference type="Proteomes" id="UP000671862">
    <property type="component" value="Chromosome"/>
</dbReference>
<evidence type="ECO:0000313" key="9">
    <source>
        <dbReference type="EMBL" id="QTA37238.1"/>
    </source>
</evidence>